<gene>
    <name evidence="2" type="ORF">HNP89_001944</name>
</gene>
<evidence type="ECO:0000256" key="1">
    <source>
        <dbReference type="SAM" id="Phobius"/>
    </source>
</evidence>
<feature type="transmembrane region" description="Helical" evidence="1">
    <location>
        <begin position="12"/>
        <end position="33"/>
    </location>
</feature>
<dbReference type="RefSeq" id="WP_181504818.1">
    <property type="nucleotide sequence ID" value="NZ_JACDUK010000005.1"/>
</dbReference>
<organism evidence="2 3">
    <name type="scientific">Methanococcus maripaludis</name>
    <name type="common">Methanococcus deltae</name>
    <dbReference type="NCBI Taxonomy" id="39152"/>
    <lineage>
        <taxon>Archaea</taxon>
        <taxon>Methanobacteriati</taxon>
        <taxon>Methanobacteriota</taxon>
        <taxon>Methanomada group</taxon>
        <taxon>Methanococci</taxon>
        <taxon>Methanococcales</taxon>
        <taxon>Methanococcaceae</taxon>
        <taxon>Methanococcus</taxon>
    </lineage>
</organism>
<sequence>MNIQIVDRVKLPILMRFICVIFIFNLLLAFYSLFEGRLLFGNLMFDGIFSKILSILLCTLWTAVLVGINDRRLYAVELVVSWMIFQLILNFSILIGMKHSLKDVILDLIANMDVLFSFDYGTELTYGLTFIKHLFILIFNIGVIVYFEKNKKLFK</sequence>
<protein>
    <submittedName>
        <fullName evidence="2">Uncharacterized protein</fullName>
    </submittedName>
</protein>
<reference evidence="2 3" key="1">
    <citation type="submission" date="2020-07" db="EMBL/GenBank/DDBJ databases">
        <title>Genomic Encyclopedia of Type Strains, Phase IV (KMG-V): Genome sequencing to study the core and pangenomes of soil and plant-associated prokaryotes.</title>
        <authorList>
            <person name="Whitman W."/>
        </authorList>
    </citation>
    <scope>NUCLEOTIDE SEQUENCE [LARGE SCALE GENOMIC DNA]</scope>
    <source>
        <strain evidence="2 3">S1</strain>
    </source>
</reference>
<evidence type="ECO:0000313" key="3">
    <source>
        <dbReference type="Proteomes" id="UP000522365"/>
    </source>
</evidence>
<name>A0A7J9P774_METMI</name>
<proteinExistence type="predicted"/>
<comment type="caution">
    <text evidence="2">The sequence shown here is derived from an EMBL/GenBank/DDBJ whole genome shotgun (WGS) entry which is preliminary data.</text>
</comment>
<evidence type="ECO:0000313" key="2">
    <source>
        <dbReference type="EMBL" id="MBA2853966.1"/>
    </source>
</evidence>
<feature type="transmembrane region" description="Helical" evidence="1">
    <location>
        <begin position="48"/>
        <end position="68"/>
    </location>
</feature>
<keyword evidence="1" id="KW-0472">Membrane</keyword>
<feature type="transmembrane region" description="Helical" evidence="1">
    <location>
        <begin position="124"/>
        <end position="147"/>
    </location>
</feature>
<dbReference type="Proteomes" id="UP000522365">
    <property type="component" value="Unassembled WGS sequence"/>
</dbReference>
<keyword evidence="1" id="KW-0812">Transmembrane</keyword>
<keyword evidence="1" id="KW-1133">Transmembrane helix</keyword>
<accession>A0A7J9P774</accession>
<feature type="transmembrane region" description="Helical" evidence="1">
    <location>
        <begin position="75"/>
        <end position="97"/>
    </location>
</feature>
<dbReference type="AlphaFoldDB" id="A0A7J9P774"/>
<dbReference type="EMBL" id="JACDUK010000005">
    <property type="protein sequence ID" value="MBA2853966.1"/>
    <property type="molecule type" value="Genomic_DNA"/>
</dbReference>